<feature type="domain" description="Signal transduction histidine kinase subgroup 3 dimerisation and phosphoacceptor" evidence="10">
    <location>
        <begin position="284"/>
        <end position="348"/>
    </location>
</feature>
<keyword evidence="5" id="KW-0547">Nucleotide-binding</keyword>
<comment type="catalytic activity">
    <reaction evidence="1">
        <text>ATP + protein L-histidine = ADP + protein N-phospho-L-histidine.</text>
        <dbReference type="EC" id="2.7.13.3"/>
    </reaction>
</comment>
<dbReference type="GO" id="GO:0016020">
    <property type="term" value="C:membrane"/>
    <property type="evidence" value="ECO:0007669"/>
    <property type="project" value="InterPro"/>
</dbReference>
<sequence length="482" mass="51403">MDEGARAHSTGDQEDITVHCRGVAVLRQRNPLGAPHLGAVPGDELDVQSLDSSEEFNGAGHIKELDVGEEDNGGAAEAHGLHATHRATYHDPMLKNWWRDSLPGDRVLAGFAAVLALLYSGGLGETSTSVAVLQALVSWCFVPFFWVWRSRPVVSAAGFTACLAAWAGTWFLALPLNSGVSPWLVAAPMAVYSTSRYCEDRRVPRVVTAIMFAGTFVSPVMWRLLDNLELRYVGAADATYLVAIHWLLIALMYVAGARGHGAMLRRRAEEAEKLGRLHAAQEEEKLLIARELHDVLAHSLTLMKVQASAGIVASRGDARSAVEALETIRSTSDRALAEVRGIVRALRGAGDADLQPSRTLGDIPGILEGFRAAGLTVEAKLPRELPEVSSLVGLAAARIVTEALTNVLRHQGSGSSVVVELEPGEALVLDITSRGTPQTTQGGGAGLVGLEERARSLGGTLSAGGTPELFRVHAELPLRSDR</sequence>
<organism evidence="11 12">
    <name type="scientific">Corynebacterium timonense</name>
    <dbReference type="NCBI Taxonomy" id="441500"/>
    <lineage>
        <taxon>Bacteria</taxon>
        <taxon>Bacillati</taxon>
        <taxon>Actinomycetota</taxon>
        <taxon>Actinomycetes</taxon>
        <taxon>Mycobacteriales</taxon>
        <taxon>Corynebacteriaceae</taxon>
        <taxon>Corynebacterium</taxon>
    </lineage>
</organism>
<dbReference type="Gene3D" id="3.30.565.10">
    <property type="entry name" value="Histidine kinase-like ATPase, C-terminal domain"/>
    <property type="match status" value="1"/>
</dbReference>
<evidence type="ECO:0000256" key="4">
    <source>
        <dbReference type="ARBA" id="ARBA00022679"/>
    </source>
</evidence>
<dbReference type="InterPro" id="IPR036890">
    <property type="entry name" value="HATPase_C_sf"/>
</dbReference>
<keyword evidence="4" id="KW-0808">Transferase</keyword>
<keyword evidence="8" id="KW-0902">Two-component regulatory system</keyword>
<keyword evidence="3" id="KW-0597">Phosphoprotein</keyword>
<dbReference type="GO" id="GO:0046983">
    <property type="term" value="F:protein dimerization activity"/>
    <property type="evidence" value="ECO:0007669"/>
    <property type="project" value="InterPro"/>
</dbReference>
<protein>
    <recommendedName>
        <fullName evidence="2">histidine kinase</fullName>
        <ecNumber evidence="2">2.7.13.3</ecNumber>
    </recommendedName>
</protein>
<evidence type="ECO:0000256" key="7">
    <source>
        <dbReference type="ARBA" id="ARBA00022840"/>
    </source>
</evidence>
<dbReference type="STRING" id="1203190.GCA_000312345_00796"/>
<gene>
    <name evidence="11" type="ORF">SAMN04488539_2134</name>
</gene>
<evidence type="ECO:0000256" key="2">
    <source>
        <dbReference type="ARBA" id="ARBA00012438"/>
    </source>
</evidence>
<evidence type="ECO:0000256" key="3">
    <source>
        <dbReference type="ARBA" id="ARBA00022553"/>
    </source>
</evidence>
<proteinExistence type="predicted"/>
<reference evidence="11 12" key="1">
    <citation type="submission" date="2016-10" db="EMBL/GenBank/DDBJ databases">
        <authorList>
            <person name="de Groot N.N."/>
        </authorList>
    </citation>
    <scope>NUCLEOTIDE SEQUENCE [LARGE SCALE GENOMIC DNA]</scope>
    <source>
        <strain evidence="11 12">DSM 45434</strain>
    </source>
</reference>
<dbReference type="eggNOG" id="COG4585">
    <property type="taxonomic scope" value="Bacteria"/>
</dbReference>
<dbReference type="CDD" id="cd16917">
    <property type="entry name" value="HATPase_UhpB-NarQ-NarX-like"/>
    <property type="match status" value="1"/>
</dbReference>
<keyword evidence="9" id="KW-0812">Transmembrane</keyword>
<dbReference type="SUPFAM" id="SSF55874">
    <property type="entry name" value="ATPase domain of HSP90 chaperone/DNA topoisomerase II/histidine kinase"/>
    <property type="match status" value="1"/>
</dbReference>
<feature type="transmembrane region" description="Helical" evidence="9">
    <location>
        <begin position="153"/>
        <end position="174"/>
    </location>
</feature>
<dbReference type="Pfam" id="PF07730">
    <property type="entry name" value="HisKA_3"/>
    <property type="match status" value="1"/>
</dbReference>
<evidence type="ECO:0000313" key="12">
    <source>
        <dbReference type="Proteomes" id="UP000182237"/>
    </source>
</evidence>
<keyword evidence="7" id="KW-0067">ATP-binding</keyword>
<evidence type="ECO:0000313" key="11">
    <source>
        <dbReference type="EMBL" id="SDS66822.1"/>
    </source>
</evidence>
<feature type="transmembrane region" description="Helical" evidence="9">
    <location>
        <begin position="237"/>
        <end position="257"/>
    </location>
</feature>
<feature type="transmembrane region" description="Helical" evidence="9">
    <location>
        <begin position="107"/>
        <end position="124"/>
    </location>
</feature>
<dbReference type="AlphaFoldDB" id="A0A1H1U2V5"/>
<keyword evidence="6 11" id="KW-0418">Kinase</keyword>
<dbReference type="Proteomes" id="UP000182237">
    <property type="component" value="Chromosome I"/>
</dbReference>
<keyword evidence="9" id="KW-1133">Transmembrane helix</keyword>
<keyword evidence="9" id="KW-0472">Membrane</keyword>
<dbReference type="GO" id="GO:0005524">
    <property type="term" value="F:ATP binding"/>
    <property type="evidence" value="ECO:0007669"/>
    <property type="project" value="UniProtKB-KW"/>
</dbReference>
<evidence type="ECO:0000256" key="8">
    <source>
        <dbReference type="ARBA" id="ARBA00023012"/>
    </source>
</evidence>
<name>A0A1H1U2V5_9CORY</name>
<dbReference type="InterPro" id="IPR011712">
    <property type="entry name" value="Sig_transdc_His_kin_sub3_dim/P"/>
</dbReference>
<dbReference type="EMBL" id="LT629765">
    <property type="protein sequence ID" value="SDS66822.1"/>
    <property type="molecule type" value="Genomic_DNA"/>
</dbReference>
<evidence type="ECO:0000256" key="6">
    <source>
        <dbReference type="ARBA" id="ARBA00022777"/>
    </source>
</evidence>
<dbReference type="Gene3D" id="1.20.5.1930">
    <property type="match status" value="1"/>
</dbReference>
<dbReference type="EC" id="2.7.13.3" evidence="2"/>
<evidence type="ECO:0000256" key="5">
    <source>
        <dbReference type="ARBA" id="ARBA00022741"/>
    </source>
</evidence>
<dbReference type="PANTHER" id="PTHR24421">
    <property type="entry name" value="NITRATE/NITRITE SENSOR PROTEIN NARX-RELATED"/>
    <property type="match status" value="1"/>
</dbReference>
<feature type="transmembrane region" description="Helical" evidence="9">
    <location>
        <begin position="130"/>
        <end position="148"/>
    </location>
</feature>
<evidence type="ECO:0000256" key="9">
    <source>
        <dbReference type="SAM" id="Phobius"/>
    </source>
</evidence>
<keyword evidence="12" id="KW-1185">Reference proteome</keyword>
<dbReference type="GO" id="GO:0000155">
    <property type="term" value="F:phosphorelay sensor kinase activity"/>
    <property type="evidence" value="ECO:0007669"/>
    <property type="project" value="InterPro"/>
</dbReference>
<evidence type="ECO:0000259" key="10">
    <source>
        <dbReference type="Pfam" id="PF07730"/>
    </source>
</evidence>
<feature type="transmembrane region" description="Helical" evidence="9">
    <location>
        <begin position="206"/>
        <end position="225"/>
    </location>
</feature>
<dbReference type="InterPro" id="IPR050482">
    <property type="entry name" value="Sensor_HK_TwoCompSys"/>
</dbReference>
<dbReference type="PANTHER" id="PTHR24421:SF10">
    <property type="entry name" value="NITRATE_NITRITE SENSOR PROTEIN NARQ"/>
    <property type="match status" value="1"/>
</dbReference>
<evidence type="ECO:0000256" key="1">
    <source>
        <dbReference type="ARBA" id="ARBA00000085"/>
    </source>
</evidence>
<accession>A0A1H1U2V5</accession>